<dbReference type="AlphaFoldDB" id="A0A7R9PYQ2"/>
<organism evidence="1">
    <name type="scientific">Medioppia subpectinata</name>
    <dbReference type="NCBI Taxonomy" id="1979941"/>
    <lineage>
        <taxon>Eukaryota</taxon>
        <taxon>Metazoa</taxon>
        <taxon>Ecdysozoa</taxon>
        <taxon>Arthropoda</taxon>
        <taxon>Chelicerata</taxon>
        <taxon>Arachnida</taxon>
        <taxon>Acari</taxon>
        <taxon>Acariformes</taxon>
        <taxon>Sarcoptiformes</taxon>
        <taxon>Oribatida</taxon>
        <taxon>Brachypylina</taxon>
        <taxon>Oppioidea</taxon>
        <taxon>Oppiidae</taxon>
        <taxon>Medioppia</taxon>
    </lineage>
</organism>
<protein>
    <submittedName>
        <fullName evidence="1">Uncharacterized protein</fullName>
    </submittedName>
</protein>
<dbReference type="OrthoDB" id="313366at2759"/>
<dbReference type="EMBL" id="OC857834">
    <property type="protein sequence ID" value="CAD7625699.1"/>
    <property type="molecule type" value="Genomic_DNA"/>
</dbReference>
<gene>
    <name evidence="1" type="ORF">OSB1V03_LOCUS6132</name>
</gene>
<dbReference type="Proteomes" id="UP000759131">
    <property type="component" value="Unassembled WGS sequence"/>
</dbReference>
<evidence type="ECO:0000313" key="2">
    <source>
        <dbReference type="Proteomes" id="UP000759131"/>
    </source>
</evidence>
<dbReference type="PANTHER" id="PTHR31434:SF2">
    <property type="entry name" value="S PHASE CYCLIN A-ASSOCIATED PROTEIN IN THE ENDOPLASMIC RETICULUM"/>
    <property type="match status" value="1"/>
</dbReference>
<sequence length="471" mass="52506">MTHSLERNFNELEKLFRNNSSGRPSSGGTGAADSLFFHSLNGDQLLTKMLSRIMNGTRERPTSLTDRSNAKLAALYELVCGQHLDVADYVLQSQHVIDLLDILCHRINLLDTTLMSTSGEGTTALTCVIVVGALCRLLSTIFNTLHGHYSTLADSTDDSLAFNHIIQYLIIYIVSVGMIDKLSLMMANTRGSVDDHPELTQCLRSVVSLFSSLSKLMALRVEERFGARLADDETQLMLTFQRTHIGGVVSLIYGVLLHSGAPQRADGDRPPPAADHTLDLTLEVIRLLNYVSLLDLNVVQCVLGGEGLLLQLRHICSYLLWYCTHHKREALLNEAILLVGNFVVLNDENQALLESGQRPTVVQQLCSLPIEYFSDDRLSRVLFPTLIACCFQNPQNRTVLEKEMSTLMLSTFIESTIIGLQLRAVDSHVSAGVRRPANSLAEQRLTFAKRFQKNRWNEAKDYFEAQTEADP</sequence>
<dbReference type="PANTHER" id="PTHR31434">
    <property type="entry name" value="S PHASE CYCLIN A-ASSOCIATED PROTEIN IN THE ENDOPLASMIC RETICULUM"/>
    <property type="match status" value="1"/>
</dbReference>
<reference evidence="1" key="1">
    <citation type="submission" date="2020-11" db="EMBL/GenBank/DDBJ databases">
        <authorList>
            <person name="Tran Van P."/>
        </authorList>
    </citation>
    <scope>NUCLEOTIDE SEQUENCE</scope>
</reference>
<keyword evidence="2" id="KW-1185">Reference proteome</keyword>
<proteinExistence type="predicted"/>
<name>A0A7R9PYQ2_9ACAR</name>
<dbReference type="EMBL" id="CAJPIZ010003259">
    <property type="protein sequence ID" value="CAG2106129.1"/>
    <property type="molecule type" value="Genomic_DNA"/>
</dbReference>
<accession>A0A7R9PYQ2</accession>
<evidence type="ECO:0000313" key="1">
    <source>
        <dbReference type="EMBL" id="CAD7625699.1"/>
    </source>
</evidence>